<feature type="region of interest" description="Disordered" evidence="4">
    <location>
        <begin position="1999"/>
        <end position="2019"/>
    </location>
</feature>
<evidence type="ECO:0000256" key="5">
    <source>
        <dbReference type="SAM" id="Phobius"/>
    </source>
</evidence>
<dbReference type="SMART" id="SM00082">
    <property type="entry name" value="LRRCT"/>
    <property type="match status" value="1"/>
</dbReference>
<feature type="domain" description="LRRCT" evidence="6">
    <location>
        <begin position="808"/>
        <end position="858"/>
    </location>
</feature>
<dbReference type="SUPFAM" id="SSF52058">
    <property type="entry name" value="L domain-like"/>
    <property type="match status" value="2"/>
</dbReference>
<evidence type="ECO:0000256" key="2">
    <source>
        <dbReference type="ARBA" id="ARBA00022729"/>
    </source>
</evidence>
<feature type="region of interest" description="Disordered" evidence="4">
    <location>
        <begin position="1191"/>
        <end position="1266"/>
    </location>
</feature>
<name>A0A1I8HE26_9PLAT</name>
<evidence type="ECO:0000256" key="1">
    <source>
        <dbReference type="ARBA" id="ARBA00022614"/>
    </source>
</evidence>
<keyword evidence="2" id="KW-0732">Signal</keyword>
<evidence type="ECO:0000259" key="6">
    <source>
        <dbReference type="SMART" id="SM00082"/>
    </source>
</evidence>
<dbReference type="InterPro" id="IPR000483">
    <property type="entry name" value="Cys-rich_flank_reg_C"/>
</dbReference>
<feature type="compositionally biased region" description="Polar residues" evidence="4">
    <location>
        <begin position="1063"/>
        <end position="1074"/>
    </location>
</feature>
<keyword evidence="1" id="KW-0433">Leucine-rich repeat</keyword>
<feature type="compositionally biased region" description="Acidic residues" evidence="4">
    <location>
        <begin position="1390"/>
        <end position="1406"/>
    </location>
</feature>
<sequence length="2057" mass="223926">RSESFRLDSRQSTLVSAASAATDSIWAKFVPSLAPAGSSAAESELRVTRTLGAYQKYIADRTYISSRSLQLPPKQLFLSREAVQLSKSAAPGALAQMQLIHFRCHQRARRQRQALLTSDAADKTPCQAQQQRQQRQHSGQPNSDGSIHEEPPDPGGKDGTEAGSVYGPSGYRWSKFGDTEDAMLGDLETEEPIALDEGAKWPRLLTRGWALGSKNDNGKFLSFIGFDLDETDDPGLVTTRNISSMLLPESSLRLIHTNVSASFTPMFHNNVSASFTPMFHNNVSASFTPMFHNNVSASFTPILRCCNSDMPSSLPGPLLLLLLLLSAQHSAIHVTTESSRYCRLEQLPQQVRMITCSGSEVTEVPTVDASLNAKIFYMDSCPIAYIGPDSFANLTDSLTFLSIRTTVPIANLSGQAFRNLHLLTELMVVASAMQPTAVKAEQLLSTLSSLTFLHLENVKLGHLPNDFVSGTKLSIVRLINADIVSIESSAFTSLSSLRVIELCKNPASTYMTSLLRQIGTVENLTMTNCGLTTIVNPNSSFSRLTLMNFANNQLTLLDLRSFASAAKTLKVLELNGNKLGADGLPGLGSMSALQRLFLNSNPMKEMPNNIGQLESLELLEARKTLVSNIRVGDFHERSRLYSLKLDDAQINFIEVTAFQRLGRLAELSLTIPASRVLVRSVTDPQQASWSEVLTKLPALRNLTLSGQGAEMRSGLDDTVWPGLVGNQQLRRLLLDYNVITNVPDFQFAWSRLDLLSLRNNKIVELNSASLYGLAPNAIVQLQDNSLSSLDNCTLAGLTSLSKIGLAGNPWRCDCALVWLLNRMRAEAGNDALTGVLCNQPLNLRGRAWSDLTGADFCPSGAPIPASCKMREPPSTPAPTPTAFPYPLDIRLAMELSDELLVRLTINASGLASRFDRYIVRYGPEADYQLRNSVQEALISVNSLVFHVDTLQRHRFCVILQGPTSGDVESPTNCRVFMPSRAEQQQLSPAHISIAVIVPVVALALIALLVCCLLQRRARRDEVKTGAAGMDDYNSYTYLDTEDPNSRGARFQSARKPESRAMRSAQSTDALTSMLATGPAAGGGGGGGGGYGRARSQEFGLGDHPLLQRSRSGFAQYPAGAADDVPPPLPERNPALQPPKQEEQQEVYEEMDIKSKLTKKFSFPTTLVLKAASSSRRAPPLERNAKYGIPVLSRCRKRDQQQQQTSANSAKAAECTASEAATEENGLHTGEDGHDHEDGATGTDEAASKPVPKVGAARPCVDQNDDCLEQNRVTEVEVEQIELHVPCQSELSETDEDAQVCSTATAQRAGEINTIETAEEHLQFTGDEQTKPTEEQPEQAAEQTKPTEEQPEQAAEQTKPTEEQPEQAAEQTKPTEEQPEQAAEQTKPTEEPPEQAEEQPEQAEEQPEQAAEQTKPTEEQPEPTEEQPEPTEEQTKEKIEQTNQHPSPTEQLQESTEELPMNSKNKLPMNSKNKLPMNSKDKLPLNSKNKLPMNSKNKLPMNSKNKLPLNSKNKLPMNSKKKPPMNSKNKLPMNSKNKLPMNSKNRLPKDTKENFTSKFSSPSKPRLKTITLGDNSTTSKVHEPETSQFTPSNNHHLVNGTSDECDGERRLSDYYKAESQRLVGQVMEDSMAALLAAPGQQPAHHVGLLAVQQHGEVGLANGFVQVAQLVGVDRVALQQDAIRSAAFFCQQSTQFCCVNFLVQRGPGGVGSGTKRPVARLLGGVDVHEARVALGDSAQLTGPAAARAAHHQHYRALRQVRRPLHRLGHVFDLLDVRDGRSRHRGSLRLFFGVVSRVGAPLAGLWRLLGPGAGVDRIVEGVHCSGSLGKHGGIVKVLVNRHNNKSTRLVVDSTGWQAGRPEVADAAADVSGLVLDGAEAVVSPKQPLLKQVLLKVEQQGTVWLLDLSSEHKTLYTYVLSNGVDLLRRARVAFNKHASAASVGHQLIDGVDQRRQQQVFWHSVAAFESGRRHCPALTRGVARIPDAVADQVTDAQAGEAVPLGQMTRLPLPGPPSTSTSGQVSGAVSFCKLDESERADDSLTATAAAAATCCRLASSTAS</sequence>
<organism evidence="7 8">
    <name type="scientific">Macrostomum lignano</name>
    <dbReference type="NCBI Taxonomy" id="282301"/>
    <lineage>
        <taxon>Eukaryota</taxon>
        <taxon>Metazoa</taxon>
        <taxon>Spiralia</taxon>
        <taxon>Lophotrochozoa</taxon>
        <taxon>Platyhelminthes</taxon>
        <taxon>Rhabditophora</taxon>
        <taxon>Macrostomorpha</taxon>
        <taxon>Macrostomida</taxon>
        <taxon>Macrostomidae</taxon>
        <taxon>Macrostomum</taxon>
    </lineage>
</organism>
<feature type="compositionally biased region" description="Polar residues" evidence="4">
    <location>
        <begin position="1461"/>
        <end position="1472"/>
    </location>
</feature>
<feature type="compositionally biased region" description="Basic and acidic residues" evidence="4">
    <location>
        <begin position="1317"/>
        <end position="1333"/>
    </location>
</feature>
<dbReference type="Gene3D" id="3.80.10.10">
    <property type="entry name" value="Ribonuclease Inhibitor"/>
    <property type="match status" value="3"/>
</dbReference>
<evidence type="ECO:0000256" key="3">
    <source>
        <dbReference type="ARBA" id="ARBA00022737"/>
    </source>
</evidence>
<evidence type="ECO:0000313" key="7">
    <source>
        <dbReference type="Proteomes" id="UP000095280"/>
    </source>
</evidence>
<dbReference type="Proteomes" id="UP000095280">
    <property type="component" value="Unplaced"/>
</dbReference>
<keyword evidence="5" id="KW-1133">Transmembrane helix</keyword>
<feature type="compositionally biased region" description="Basic and acidic residues" evidence="4">
    <location>
        <begin position="146"/>
        <end position="160"/>
    </location>
</feature>
<feature type="region of interest" description="Disordered" evidence="4">
    <location>
        <begin position="118"/>
        <end position="164"/>
    </location>
</feature>
<feature type="compositionally biased region" description="Polar residues" evidence="4">
    <location>
        <begin position="1534"/>
        <end position="1544"/>
    </location>
</feature>
<dbReference type="InterPro" id="IPR050541">
    <property type="entry name" value="LRR_TM_domain-containing"/>
</dbReference>
<proteinExistence type="predicted"/>
<dbReference type="InterPro" id="IPR032675">
    <property type="entry name" value="LRR_dom_sf"/>
</dbReference>
<feature type="region of interest" description="Disordered" evidence="4">
    <location>
        <begin position="1033"/>
        <end position="1097"/>
    </location>
</feature>
<dbReference type="PANTHER" id="PTHR24369:SF210">
    <property type="entry name" value="CHAOPTIN-RELATED"/>
    <property type="match status" value="1"/>
</dbReference>
<feature type="compositionally biased region" description="Acidic residues" evidence="4">
    <location>
        <begin position="1418"/>
        <end position="1431"/>
    </location>
</feature>
<reference evidence="8" key="1">
    <citation type="submission" date="2016-11" db="UniProtKB">
        <authorList>
            <consortium name="WormBaseParasite"/>
        </authorList>
    </citation>
    <scope>IDENTIFICATION</scope>
</reference>
<evidence type="ECO:0000313" key="8">
    <source>
        <dbReference type="WBParaSite" id="maker-uti_cns_0005685-snap-gene-0.8-mRNA-1"/>
    </source>
</evidence>
<evidence type="ECO:0000256" key="4">
    <source>
        <dbReference type="SAM" id="MobiDB-lite"/>
    </source>
</evidence>
<keyword evidence="5" id="KW-0472">Membrane</keyword>
<feature type="compositionally biased region" description="Polar residues" evidence="4">
    <location>
        <begin position="1485"/>
        <end position="1496"/>
    </location>
</feature>
<keyword evidence="7" id="KW-1185">Reference proteome</keyword>
<feature type="compositionally biased region" description="Polar residues" evidence="4">
    <location>
        <begin position="1585"/>
        <end position="1601"/>
    </location>
</feature>
<feature type="compositionally biased region" description="Low complexity" evidence="4">
    <location>
        <begin position="1208"/>
        <end position="1223"/>
    </location>
</feature>
<feature type="compositionally biased region" description="Low complexity" evidence="4">
    <location>
        <begin position="1500"/>
        <end position="1533"/>
    </location>
</feature>
<feature type="region of interest" description="Disordered" evidence="4">
    <location>
        <begin position="1116"/>
        <end position="1145"/>
    </location>
</feature>
<feature type="transmembrane region" description="Helical" evidence="5">
    <location>
        <begin position="989"/>
        <end position="1013"/>
    </location>
</feature>
<feature type="region of interest" description="Disordered" evidence="4">
    <location>
        <begin position="1286"/>
        <end position="1604"/>
    </location>
</feature>
<keyword evidence="3" id="KW-0677">Repeat</keyword>
<dbReference type="GO" id="GO:0005886">
    <property type="term" value="C:plasma membrane"/>
    <property type="evidence" value="ECO:0007669"/>
    <property type="project" value="TreeGrafter"/>
</dbReference>
<dbReference type="InterPro" id="IPR003591">
    <property type="entry name" value="Leu-rich_rpt_typical-subtyp"/>
</dbReference>
<feature type="compositionally biased region" description="Polar residues" evidence="4">
    <location>
        <begin position="1442"/>
        <end position="1453"/>
    </location>
</feature>
<feature type="compositionally biased region" description="Gly residues" evidence="4">
    <location>
        <begin position="1079"/>
        <end position="1091"/>
    </location>
</feature>
<protein>
    <submittedName>
        <fullName evidence="8">LRRCT domain-containing protein</fullName>
    </submittedName>
</protein>
<keyword evidence="5" id="KW-0812">Transmembrane</keyword>
<feature type="compositionally biased region" description="Basic and acidic residues" evidence="4">
    <location>
        <begin position="1224"/>
        <end position="1238"/>
    </location>
</feature>
<dbReference type="WBParaSite" id="maker-uti_cns_0005685-snap-gene-0.8-mRNA-1">
    <property type="protein sequence ID" value="maker-uti_cns_0005685-snap-gene-0.8-mRNA-1"/>
    <property type="gene ID" value="maker-uti_cns_0005685-snap-gene-0.8"/>
</dbReference>
<dbReference type="SMART" id="SM00369">
    <property type="entry name" value="LRR_TYP"/>
    <property type="match status" value="4"/>
</dbReference>
<dbReference type="PANTHER" id="PTHR24369">
    <property type="entry name" value="ANTIGEN BSP, PUTATIVE-RELATED"/>
    <property type="match status" value="1"/>
</dbReference>
<accession>A0A1I8HE26</accession>